<evidence type="ECO:0000256" key="1">
    <source>
        <dbReference type="ARBA" id="ARBA00022723"/>
    </source>
</evidence>
<keyword evidence="5" id="KW-1133">Transmembrane helix</keyword>
<evidence type="ECO:0000256" key="4">
    <source>
        <dbReference type="PROSITE-ProRule" id="PRU00175"/>
    </source>
</evidence>
<keyword evidence="7" id="KW-1185">Reference proteome</keyword>
<protein>
    <submittedName>
        <fullName evidence="8">RING-H2 finger protein ATL18-like</fullName>
    </submittedName>
</protein>
<organism evidence="7 8">
    <name type="scientific">Cucurbita moschata</name>
    <name type="common">Winter crookneck squash</name>
    <name type="synonym">Cucurbita pepo var. moschata</name>
    <dbReference type="NCBI Taxonomy" id="3662"/>
    <lineage>
        <taxon>Eukaryota</taxon>
        <taxon>Viridiplantae</taxon>
        <taxon>Streptophyta</taxon>
        <taxon>Embryophyta</taxon>
        <taxon>Tracheophyta</taxon>
        <taxon>Spermatophyta</taxon>
        <taxon>Magnoliopsida</taxon>
        <taxon>eudicotyledons</taxon>
        <taxon>Gunneridae</taxon>
        <taxon>Pentapetalae</taxon>
        <taxon>rosids</taxon>
        <taxon>fabids</taxon>
        <taxon>Cucurbitales</taxon>
        <taxon>Cucurbitaceae</taxon>
        <taxon>Cucurbiteae</taxon>
        <taxon>Cucurbita</taxon>
    </lineage>
</organism>
<sequence>MLGLIFLNSRIGLAIIFFNTFVWIPLFRVKEAILGVASVFRLVSLPEMDSSRGGTLLVRRYEELQRSDDRAEEEEMCSICLTEFAREDSVCKLPDCAHVFHFDCIEKWHERNRFTCPLCRCFFNIEKHHEKKLRFVVPDNPSSLYYFLQ</sequence>
<dbReference type="GO" id="GO:0016567">
    <property type="term" value="P:protein ubiquitination"/>
    <property type="evidence" value="ECO:0007669"/>
    <property type="project" value="TreeGrafter"/>
</dbReference>
<evidence type="ECO:0000259" key="6">
    <source>
        <dbReference type="PROSITE" id="PS50089"/>
    </source>
</evidence>
<dbReference type="Pfam" id="PF13639">
    <property type="entry name" value="zf-RING_2"/>
    <property type="match status" value="1"/>
</dbReference>
<reference evidence="8" key="1">
    <citation type="submission" date="2025-08" db="UniProtKB">
        <authorList>
            <consortium name="RefSeq"/>
        </authorList>
    </citation>
    <scope>IDENTIFICATION</scope>
    <source>
        <tissue evidence="8">Young leaves</tissue>
    </source>
</reference>
<dbReference type="SMART" id="SM00184">
    <property type="entry name" value="RING"/>
    <property type="match status" value="1"/>
</dbReference>
<dbReference type="Proteomes" id="UP000504609">
    <property type="component" value="Unplaced"/>
</dbReference>
<dbReference type="SUPFAM" id="SSF57850">
    <property type="entry name" value="RING/U-box"/>
    <property type="match status" value="1"/>
</dbReference>
<keyword evidence="5" id="KW-0812">Transmembrane</keyword>
<evidence type="ECO:0000313" key="8">
    <source>
        <dbReference type="RefSeq" id="XP_022944066.1"/>
    </source>
</evidence>
<evidence type="ECO:0000256" key="3">
    <source>
        <dbReference type="ARBA" id="ARBA00022833"/>
    </source>
</evidence>
<dbReference type="GeneID" id="111448616"/>
<proteinExistence type="predicted"/>
<dbReference type="KEGG" id="cmos:111448616"/>
<evidence type="ECO:0000256" key="2">
    <source>
        <dbReference type="ARBA" id="ARBA00022771"/>
    </source>
</evidence>
<dbReference type="PANTHER" id="PTHR45969">
    <property type="entry name" value="RING ZINC FINGER PROTEIN-RELATED"/>
    <property type="match status" value="1"/>
</dbReference>
<feature type="domain" description="RING-type" evidence="6">
    <location>
        <begin position="77"/>
        <end position="120"/>
    </location>
</feature>
<keyword evidence="5" id="KW-0472">Membrane</keyword>
<evidence type="ECO:0000313" key="7">
    <source>
        <dbReference type="Proteomes" id="UP000504609"/>
    </source>
</evidence>
<dbReference type="InterPro" id="IPR001841">
    <property type="entry name" value="Znf_RING"/>
</dbReference>
<name>A0A6J1FTE6_CUCMO</name>
<evidence type="ECO:0000256" key="5">
    <source>
        <dbReference type="SAM" id="Phobius"/>
    </source>
</evidence>
<dbReference type="PROSITE" id="PS50089">
    <property type="entry name" value="ZF_RING_2"/>
    <property type="match status" value="1"/>
</dbReference>
<dbReference type="InterPro" id="IPR013083">
    <property type="entry name" value="Znf_RING/FYVE/PHD"/>
</dbReference>
<dbReference type="AlphaFoldDB" id="A0A6J1FTE6"/>
<dbReference type="PANTHER" id="PTHR45969:SF9">
    <property type="entry name" value="RING-TYPE DOMAIN-CONTAINING PROTEIN"/>
    <property type="match status" value="1"/>
</dbReference>
<gene>
    <name evidence="8" type="primary">LOC111448616</name>
</gene>
<keyword evidence="2 4" id="KW-0863">Zinc-finger</keyword>
<keyword evidence="1" id="KW-0479">Metal-binding</keyword>
<feature type="transmembrane region" description="Helical" evidence="5">
    <location>
        <begin position="6"/>
        <end position="26"/>
    </location>
</feature>
<dbReference type="GO" id="GO:0008270">
    <property type="term" value="F:zinc ion binding"/>
    <property type="evidence" value="ECO:0007669"/>
    <property type="project" value="UniProtKB-KW"/>
</dbReference>
<dbReference type="RefSeq" id="XP_022944066.1">
    <property type="nucleotide sequence ID" value="XM_023088298.1"/>
</dbReference>
<keyword evidence="3" id="KW-0862">Zinc</keyword>
<accession>A0A6J1FTE6</accession>
<dbReference type="Gene3D" id="3.30.40.10">
    <property type="entry name" value="Zinc/RING finger domain, C3HC4 (zinc finger)"/>
    <property type="match status" value="1"/>
</dbReference>
<dbReference type="GO" id="GO:0061630">
    <property type="term" value="F:ubiquitin protein ligase activity"/>
    <property type="evidence" value="ECO:0007669"/>
    <property type="project" value="TreeGrafter"/>
</dbReference>